<dbReference type="WBParaSite" id="GPLIN_001603700">
    <property type="protein sequence ID" value="GPLIN_001603700"/>
    <property type="gene ID" value="GPLIN_001603700"/>
</dbReference>
<evidence type="ECO:0000313" key="1">
    <source>
        <dbReference type="Proteomes" id="UP000050741"/>
    </source>
</evidence>
<name>A0A183CT29_GLOPA</name>
<protein>
    <submittedName>
        <fullName evidence="2">Myosin motor domain-containing protein</fullName>
    </submittedName>
</protein>
<evidence type="ECO:0000313" key="2">
    <source>
        <dbReference type="WBParaSite" id="GPLIN_001603700"/>
    </source>
</evidence>
<reference evidence="2" key="2">
    <citation type="submission" date="2016-06" db="UniProtKB">
        <authorList>
            <consortium name="WormBaseParasite"/>
        </authorList>
    </citation>
    <scope>IDENTIFICATION</scope>
</reference>
<accession>A0A183CT29</accession>
<organism evidence="1 2">
    <name type="scientific">Globodera pallida</name>
    <name type="common">Potato cyst nematode worm</name>
    <name type="synonym">Heterodera pallida</name>
    <dbReference type="NCBI Taxonomy" id="36090"/>
    <lineage>
        <taxon>Eukaryota</taxon>
        <taxon>Metazoa</taxon>
        <taxon>Ecdysozoa</taxon>
        <taxon>Nematoda</taxon>
        <taxon>Chromadorea</taxon>
        <taxon>Rhabditida</taxon>
        <taxon>Tylenchina</taxon>
        <taxon>Tylenchomorpha</taxon>
        <taxon>Tylenchoidea</taxon>
        <taxon>Heteroderidae</taxon>
        <taxon>Heteroderinae</taxon>
        <taxon>Globodera</taxon>
    </lineage>
</organism>
<proteinExistence type="predicted"/>
<reference evidence="1" key="1">
    <citation type="submission" date="2014-05" db="EMBL/GenBank/DDBJ databases">
        <title>The genome and life-stage specific transcriptomes of Globodera pallida elucidate key aspects of plant parasitism by a cyst nematode.</title>
        <authorList>
            <person name="Cotton J.A."/>
            <person name="Lilley C.J."/>
            <person name="Jones L.M."/>
            <person name="Kikuchi T."/>
            <person name="Reid A.J."/>
            <person name="Thorpe P."/>
            <person name="Tsai I.J."/>
            <person name="Beasley H."/>
            <person name="Blok V."/>
            <person name="Cock P.J.A."/>
            <person name="Van den Akker S.E."/>
            <person name="Holroyd N."/>
            <person name="Hunt M."/>
            <person name="Mantelin S."/>
            <person name="Naghra H."/>
            <person name="Pain A."/>
            <person name="Palomares-Rius J.E."/>
            <person name="Zarowiecki M."/>
            <person name="Berriman M."/>
            <person name="Jones J.T."/>
            <person name="Urwin P.E."/>
        </authorList>
    </citation>
    <scope>NUCLEOTIDE SEQUENCE [LARGE SCALE GENOMIC DNA]</scope>
    <source>
        <strain evidence="1">Lindley</strain>
    </source>
</reference>
<dbReference type="Proteomes" id="UP000050741">
    <property type="component" value="Unassembled WGS sequence"/>
</dbReference>
<sequence length="67" mass="7896">FVDKLCLSQALDKDTIPKNFGIRVHHQIGRIYICRLHSKPNARILSRICLLLEWAHSQCHAERMRMN</sequence>
<keyword evidence="1" id="KW-1185">Reference proteome</keyword>
<dbReference type="AlphaFoldDB" id="A0A183CT29"/>